<dbReference type="InterPro" id="IPR002646">
    <property type="entry name" value="PolA_pol_head_dom"/>
</dbReference>
<dbReference type="InterPro" id="IPR003607">
    <property type="entry name" value="HD/PDEase_dom"/>
</dbReference>
<comment type="catalytic activity">
    <reaction evidence="12">
        <text>a tRNA with a 3' CCA end + 2 CTP + ATP = a tRNA with a 3' CCACCA end + 3 diphosphate</text>
        <dbReference type="Rhea" id="RHEA:76235"/>
        <dbReference type="Rhea" id="RHEA-COMP:10468"/>
        <dbReference type="Rhea" id="RHEA-COMP:18655"/>
        <dbReference type="ChEBI" id="CHEBI:30616"/>
        <dbReference type="ChEBI" id="CHEBI:33019"/>
        <dbReference type="ChEBI" id="CHEBI:37563"/>
        <dbReference type="ChEBI" id="CHEBI:83071"/>
        <dbReference type="ChEBI" id="CHEBI:195187"/>
    </reaction>
</comment>
<evidence type="ECO:0000313" key="15">
    <source>
        <dbReference type="Proteomes" id="UP000325372"/>
    </source>
</evidence>
<feature type="binding site" evidence="12">
    <location>
        <position position="93"/>
    </location>
    <ligand>
        <name>CTP</name>
        <dbReference type="ChEBI" id="CHEBI:37563"/>
    </ligand>
</feature>
<evidence type="ECO:0000256" key="1">
    <source>
        <dbReference type="ARBA" id="ARBA00022596"/>
    </source>
</evidence>
<keyword evidence="12" id="KW-0511">Multifunctional enzyme</keyword>
<feature type="binding site" evidence="12">
    <location>
        <position position="13"/>
    </location>
    <ligand>
        <name>ATP</name>
        <dbReference type="ChEBI" id="CHEBI:30616"/>
    </ligand>
</feature>
<dbReference type="Gene3D" id="3.30.460.10">
    <property type="entry name" value="Beta Polymerase, domain 2"/>
    <property type="match status" value="1"/>
</dbReference>
<feature type="domain" description="HD" evidence="13">
    <location>
        <begin position="230"/>
        <end position="331"/>
    </location>
</feature>
<comment type="caution">
    <text evidence="14">The sequence shown here is derived from an EMBL/GenBank/DDBJ whole genome shotgun (WGS) entry which is preliminary data.</text>
</comment>
<feature type="binding site" evidence="12">
    <location>
        <position position="10"/>
    </location>
    <ligand>
        <name>CTP</name>
        <dbReference type="ChEBI" id="CHEBI:37563"/>
    </ligand>
</feature>
<dbReference type="HAMAP" id="MF_01261">
    <property type="entry name" value="CCA_bact_type1"/>
    <property type="match status" value="1"/>
</dbReference>
<feature type="binding site" evidence="12">
    <location>
        <position position="139"/>
    </location>
    <ligand>
        <name>ATP</name>
        <dbReference type="ChEBI" id="CHEBI:30616"/>
    </ligand>
</feature>
<comment type="catalytic activity">
    <reaction evidence="12">
        <text>a tRNA precursor + 2 CTP + ATP = a tRNA with a 3' CCA end + 3 diphosphate</text>
        <dbReference type="Rhea" id="RHEA:14433"/>
        <dbReference type="Rhea" id="RHEA-COMP:10465"/>
        <dbReference type="Rhea" id="RHEA-COMP:10468"/>
        <dbReference type="ChEBI" id="CHEBI:30616"/>
        <dbReference type="ChEBI" id="CHEBI:33019"/>
        <dbReference type="ChEBI" id="CHEBI:37563"/>
        <dbReference type="ChEBI" id="CHEBI:74896"/>
        <dbReference type="ChEBI" id="CHEBI:83071"/>
        <dbReference type="EC" id="2.7.7.72"/>
    </reaction>
</comment>
<dbReference type="GO" id="GO:0005524">
    <property type="term" value="F:ATP binding"/>
    <property type="evidence" value="ECO:0007669"/>
    <property type="project" value="UniProtKB-UniRule"/>
</dbReference>
<dbReference type="InterPro" id="IPR043519">
    <property type="entry name" value="NT_sf"/>
</dbReference>
<dbReference type="CDD" id="cd00077">
    <property type="entry name" value="HDc"/>
    <property type="match status" value="1"/>
</dbReference>
<dbReference type="Gene3D" id="1.10.3090.10">
    <property type="entry name" value="cca-adding enzyme, domain 2"/>
    <property type="match status" value="1"/>
</dbReference>
<accession>A0A5N0TDD9</accession>
<evidence type="ECO:0000256" key="7">
    <source>
        <dbReference type="ARBA" id="ARBA00022800"/>
    </source>
</evidence>
<comment type="function">
    <text evidence="12">Catalyzes the addition and repair of the essential 3'-terminal CCA sequence in tRNAs without using a nucleic acid template. Adds these three nucleotides in the order of C, C, and A to the tRNA nucleotide-73, using CTP and ATP as substrates and producing inorganic pyrophosphate. tRNA 3'-terminal CCA addition is required both for tRNA processing and repair. Also involved in tRNA surveillance by mediating tandem CCA addition to generate a CCACCA at the 3' terminus of unstable tRNAs. While stable tRNAs receive only 3'-terminal CCA, unstable tRNAs are marked with CCACCA and rapidly degraded.</text>
</comment>
<keyword evidence="4 12" id="KW-0548">Nucleotidyltransferase</keyword>
<dbReference type="GO" id="GO:0160016">
    <property type="term" value="F:CCACCA tRNA nucleotidyltransferase activity"/>
    <property type="evidence" value="ECO:0007669"/>
    <property type="project" value="RHEA"/>
</dbReference>
<evidence type="ECO:0000256" key="12">
    <source>
        <dbReference type="HAMAP-Rule" id="MF_01261"/>
    </source>
</evidence>
<dbReference type="PROSITE" id="PS51831">
    <property type="entry name" value="HD"/>
    <property type="match status" value="1"/>
</dbReference>
<dbReference type="GO" id="GO:0000049">
    <property type="term" value="F:tRNA binding"/>
    <property type="evidence" value="ECO:0007669"/>
    <property type="project" value="UniProtKB-UniRule"/>
</dbReference>
<dbReference type="RefSeq" id="WP_150863959.1">
    <property type="nucleotide sequence ID" value="NZ_VYXP01000005.1"/>
</dbReference>
<dbReference type="InterPro" id="IPR050124">
    <property type="entry name" value="tRNA_CCA-adding_enzyme"/>
</dbReference>
<keyword evidence="10 12" id="KW-0460">Magnesium</keyword>
<keyword evidence="8 12" id="KW-0378">Hydrolase</keyword>
<dbReference type="Pfam" id="PF01743">
    <property type="entry name" value="PolyA_pol"/>
    <property type="match status" value="1"/>
</dbReference>
<comment type="cofactor">
    <cofactor evidence="12">
        <name>Mg(2+)</name>
        <dbReference type="ChEBI" id="CHEBI:18420"/>
    </cofactor>
    <text evidence="12">Magnesium is required for nucleotidyltransferase activity.</text>
</comment>
<evidence type="ECO:0000256" key="10">
    <source>
        <dbReference type="ARBA" id="ARBA00022842"/>
    </source>
</evidence>
<dbReference type="EC" id="3.1.3.-" evidence="12"/>
<evidence type="ECO:0000256" key="11">
    <source>
        <dbReference type="ARBA" id="ARBA00022884"/>
    </source>
</evidence>
<dbReference type="InterPro" id="IPR006674">
    <property type="entry name" value="HD_domain"/>
</dbReference>
<reference evidence="14 15" key="1">
    <citation type="submission" date="2019-09" db="EMBL/GenBank/DDBJ databases">
        <title>Wenzhouxiangella sp. Genome sequencing and assembly.</title>
        <authorList>
            <person name="Zhang R."/>
        </authorList>
    </citation>
    <scope>NUCLEOTIDE SEQUENCE [LARGE SCALE GENOMIC DNA]</scope>
    <source>
        <strain evidence="14 15">W260</strain>
    </source>
</reference>
<dbReference type="GO" id="GO:0004810">
    <property type="term" value="F:CCA tRNA nucleotidyltransferase activity"/>
    <property type="evidence" value="ECO:0007669"/>
    <property type="project" value="UniProtKB-UniRule"/>
</dbReference>
<dbReference type="GO" id="GO:0016791">
    <property type="term" value="F:phosphatase activity"/>
    <property type="evidence" value="ECO:0007669"/>
    <property type="project" value="UniProtKB-UniRule"/>
</dbReference>
<name>A0A5N0TDD9_9GAMM</name>
<keyword evidence="2 12" id="KW-0808">Transferase</keyword>
<proteinExistence type="inferred from homology"/>
<keyword evidence="3 12" id="KW-0819">tRNA processing</keyword>
<feature type="binding site" evidence="12">
    <location>
        <position position="142"/>
    </location>
    <ligand>
        <name>ATP</name>
        <dbReference type="ChEBI" id="CHEBI:30616"/>
    </ligand>
</feature>
<keyword evidence="15" id="KW-1185">Reference proteome</keyword>
<dbReference type="GO" id="GO:0004112">
    <property type="term" value="F:cyclic-nucleotide phosphodiesterase activity"/>
    <property type="evidence" value="ECO:0007669"/>
    <property type="project" value="UniProtKB-UniRule"/>
</dbReference>
<dbReference type="Pfam" id="PF01966">
    <property type="entry name" value="HD"/>
    <property type="match status" value="1"/>
</dbReference>
<comment type="miscellaneous">
    <text evidence="12">A single active site specifically recognizes both ATP and CTP and is responsible for their addition.</text>
</comment>
<keyword evidence="11 12" id="KW-0694">RNA-binding</keyword>
<dbReference type="PIRSF" id="PIRSF000813">
    <property type="entry name" value="CCA_bact"/>
    <property type="match status" value="1"/>
</dbReference>
<dbReference type="SUPFAM" id="SSF81891">
    <property type="entry name" value="Poly A polymerase C-terminal region-like"/>
    <property type="match status" value="1"/>
</dbReference>
<dbReference type="InterPro" id="IPR032828">
    <property type="entry name" value="PolyA_RNA-bd"/>
</dbReference>
<feature type="binding site" evidence="12">
    <location>
        <position position="25"/>
    </location>
    <ligand>
        <name>Mg(2+)</name>
        <dbReference type="ChEBI" id="CHEBI:18420"/>
    </ligand>
</feature>
<dbReference type="PANTHER" id="PTHR47545">
    <property type="entry name" value="MULTIFUNCTIONAL CCA PROTEIN"/>
    <property type="match status" value="1"/>
</dbReference>
<keyword evidence="5 12" id="KW-0479">Metal-binding</keyword>
<dbReference type="GO" id="GO:0042245">
    <property type="term" value="P:RNA repair"/>
    <property type="evidence" value="ECO:0007669"/>
    <property type="project" value="UniProtKB-KW"/>
</dbReference>
<dbReference type="EC" id="2.7.7.72" evidence="12"/>
<evidence type="ECO:0000256" key="5">
    <source>
        <dbReference type="ARBA" id="ARBA00022723"/>
    </source>
</evidence>
<feature type="binding site" evidence="12">
    <location>
        <position position="23"/>
    </location>
    <ligand>
        <name>Mg(2+)</name>
        <dbReference type="ChEBI" id="CHEBI:18420"/>
    </ligand>
</feature>
<dbReference type="EMBL" id="VYXP01000005">
    <property type="protein sequence ID" value="KAA9131309.1"/>
    <property type="molecule type" value="Genomic_DNA"/>
</dbReference>
<dbReference type="Proteomes" id="UP000325372">
    <property type="component" value="Unassembled WGS sequence"/>
</dbReference>
<evidence type="ECO:0000256" key="2">
    <source>
        <dbReference type="ARBA" id="ARBA00022679"/>
    </source>
</evidence>
<sequence>MNPVVYLVGGAVRDELLGLPVRERDWVVTGASPEWLLDQGFRQVGADFPVFLHPETGEEYALARTERKRGHGYHGFTVTFDPGVSIEDDLARRDLTINAIARAGDGSLVDPHGGRSDLDARWLRHVSPAFSEDPLRVLRVARFAARLSHLGFRVHPDTRQLMRDMVASGELEHLVPERAWAEISRAMGGPRPRVFIETLRDCDALAVLLPELDRLFGVPQNPEYHPEVDTGEHVLMALDMAEALGGSADAVTAVLLHDLGKGLTPAEEWPSHRGHEHHGAPLVEAVCARFRLPNRTRDLAVRVCRHHLRSHRLLEARPDTVMKLLEALDAFRRDDVDDFVLACEADYRGRGGGLDQRPYPQGQRLRAALEAAKAIHARDLEGVPPGPEMGVALRRARVQAIADLAVQPGDDMPRGGPQQ</sequence>
<keyword evidence="1 12" id="KW-0533">Nickel</keyword>
<comment type="similarity">
    <text evidence="12">Belongs to the tRNA nucleotidyltransferase/poly(A) polymerase family. Bacterial CCA-adding enzyme type 1 subfamily.</text>
</comment>
<dbReference type="NCBIfam" id="NF008137">
    <property type="entry name" value="PRK10885.1"/>
    <property type="match status" value="1"/>
</dbReference>
<feature type="binding site" evidence="12">
    <location>
        <position position="139"/>
    </location>
    <ligand>
        <name>CTP</name>
        <dbReference type="ChEBI" id="CHEBI:37563"/>
    </ligand>
</feature>
<dbReference type="Pfam" id="PF12627">
    <property type="entry name" value="PolyA_pol_RNAbd"/>
    <property type="match status" value="1"/>
</dbReference>
<dbReference type="AlphaFoldDB" id="A0A5N0TDD9"/>
<evidence type="ECO:0000256" key="3">
    <source>
        <dbReference type="ARBA" id="ARBA00022694"/>
    </source>
</evidence>
<evidence type="ECO:0000256" key="6">
    <source>
        <dbReference type="ARBA" id="ARBA00022741"/>
    </source>
</evidence>
<keyword evidence="6 12" id="KW-0547">Nucleotide-binding</keyword>
<comment type="domain">
    <text evidence="12">Comprises two domains: an N-terminal domain containing the nucleotidyltransferase activity and a C-terminal HD domain associated with both phosphodiesterase and phosphatase activities.</text>
</comment>
<dbReference type="EC" id="3.1.4.-" evidence="12"/>
<feature type="binding site" evidence="12">
    <location>
        <position position="10"/>
    </location>
    <ligand>
        <name>ATP</name>
        <dbReference type="ChEBI" id="CHEBI:30616"/>
    </ligand>
</feature>
<feature type="binding site" evidence="12">
    <location>
        <position position="13"/>
    </location>
    <ligand>
        <name>CTP</name>
        <dbReference type="ChEBI" id="CHEBI:37563"/>
    </ligand>
</feature>
<keyword evidence="9 12" id="KW-0067">ATP-binding</keyword>
<dbReference type="GO" id="GO:0000287">
    <property type="term" value="F:magnesium ion binding"/>
    <property type="evidence" value="ECO:0007669"/>
    <property type="project" value="UniProtKB-UniRule"/>
</dbReference>
<evidence type="ECO:0000256" key="9">
    <source>
        <dbReference type="ARBA" id="ARBA00022840"/>
    </source>
</evidence>
<evidence type="ECO:0000256" key="4">
    <source>
        <dbReference type="ARBA" id="ARBA00022695"/>
    </source>
</evidence>
<dbReference type="InterPro" id="IPR012006">
    <property type="entry name" value="CCA_bact"/>
</dbReference>
<evidence type="ECO:0000259" key="13">
    <source>
        <dbReference type="PROSITE" id="PS51831"/>
    </source>
</evidence>
<evidence type="ECO:0000313" key="14">
    <source>
        <dbReference type="EMBL" id="KAA9131309.1"/>
    </source>
</evidence>
<gene>
    <name evidence="12" type="primary">cca</name>
    <name evidence="14" type="ORF">F3N42_08255</name>
</gene>
<feature type="binding site" evidence="12">
    <location>
        <position position="142"/>
    </location>
    <ligand>
        <name>CTP</name>
        <dbReference type="ChEBI" id="CHEBI:37563"/>
    </ligand>
</feature>
<dbReference type="GO" id="GO:0001680">
    <property type="term" value="P:tRNA 3'-terminal CCA addition"/>
    <property type="evidence" value="ECO:0007669"/>
    <property type="project" value="UniProtKB-UniRule"/>
</dbReference>
<organism evidence="14 15">
    <name type="scientific">Marinihelvus fidelis</name>
    <dbReference type="NCBI Taxonomy" id="2613842"/>
    <lineage>
        <taxon>Bacteria</taxon>
        <taxon>Pseudomonadati</taxon>
        <taxon>Pseudomonadota</taxon>
        <taxon>Gammaproteobacteria</taxon>
        <taxon>Chromatiales</taxon>
        <taxon>Wenzhouxiangellaceae</taxon>
        <taxon>Marinihelvus</taxon>
    </lineage>
</organism>
<comment type="cofactor">
    <cofactor evidence="12">
        <name>Ni(2+)</name>
        <dbReference type="ChEBI" id="CHEBI:49786"/>
    </cofactor>
    <text evidence="12">Nickel for phosphatase activity.</text>
</comment>
<comment type="subunit">
    <text evidence="12">Monomer. Can also form homodimers and oligomers.</text>
</comment>
<dbReference type="PANTHER" id="PTHR47545:SF1">
    <property type="entry name" value="MULTIFUNCTIONAL CCA PROTEIN"/>
    <property type="match status" value="1"/>
</dbReference>
<keyword evidence="7 12" id="KW-0692">RNA repair</keyword>
<dbReference type="SUPFAM" id="SSF81301">
    <property type="entry name" value="Nucleotidyltransferase"/>
    <property type="match status" value="1"/>
</dbReference>
<feature type="binding site" evidence="12">
    <location>
        <position position="93"/>
    </location>
    <ligand>
        <name>ATP</name>
        <dbReference type="ChEBI" id="CHEBI:30616"/>
    </ligand>
</feature>
<evidence type="ECO:0000256" key="8">
    <source>
        <dbReference type="ARBA" id="ARBA00022801"/>
    </source>
</evidence>
<protein>
    <recommendedName>
        <fullName evidence="12">Multifunctional CCA protein</fullName>
    </recommendedName>
    <domain>
        <recommendedName>
            <fullName evidence="12">CCA-adding enzyme</fullName>
            <ecNumber evidence="12">2.7.7.72</ecNumber>
        </recommendedName>
        <alternativeName>
            <fullName evidence="12">CCA tRNA nucleotidyltransferase</fullName>
        </alternativeName>
        <alternativeName>
            <fullName evidence="12">tRNA CCA-pyrophosphorylase</fullName>
        </alternativeName>
        <alternativeName>
            <fullName evidence="12">tRNA adenylyl-/cytidylyl-transferase</fullName>
        </alternativeName>
        <alternativeName>
            <fullName evidence="12">tRNA nucleotidyltransferase</fullName>
        </alternativeName>
        <alternativeName>
            <fullName evidence="12">tRNA-NT</fullName>
        </alternativeName>
    </domain>
    <domain>
        <recommendedName>
            <fullName evidence="12">2'-nucleotidase</fullName>
            <ecNumber evidence="12">3.1.3.-</ecNumber>
        </recommendedName>
    </domain>
    <domain>
        <recommendedName>
            <fullName evidence="12">2',3'-cyclic phosphodiesterase</fullName>
            <ecNumber evidence="12">3.1.4.-</ecNumber>
        </recommendedName>
    </domain>
    <domain>
        <recommendedName>
            <fullName evidence="12">Phosphatase</fullName>
        </recommendedName>
    </domain>
</protein>